<keyword evidence="3" id="KW-1185">Reference proteome</keyword>
<name>A0ABT8F1I6_9BACT</name>
<evidence type="ECO:0000313" key="2">
    <source>
        <dbReference type="EMBL" id="MDN4164310.1"/>
    </source>
</evidence>
<keyword evidence="1" id="KW-0732">Signal</keyword>
<evidence type="ECO:0000256" key="1">
    <source>
        <dbReference type="SAM" id="SignalP"/>
    </source>
</evidence>
<feature type="chain" id="PRO_5046509272" evidence="1">
    <location>
        <begin position="22"/>
        <end position="587"/>
    </location>
</feature>
<comment type="caution">
    <text evidence="2">The sequence shown here is derived from an EMBL/GenBank/DDBJ whole genome shotgun (WGS) entry which is preliminary data.</text>
</comment>
<organism evidence="2 3">
    <name type="scientific">Shiella aurantiaca</name>
    <dbReference type="NCBI Taxonomy" id="3058365"/>
    <lineage>
        <taxon>Bacteria</taxon>
        <taxon>Pseudomonadati</taxon>
        <taxon>Bacteroidota</taxon>
        <taxon>Cytophagia</taxon>
        <taxon>Cytophagales</taxon>
        <taxon>Shiellaceae</taxon>
        <taxon>Shiella</taxon>
    </lineage>
</organism>
<dbReference type="Proteomes" id="UP001168552">
    <property type="component" value="Unassembled WGS sequence"/>
</dbReference>
<gene>
    <name evidence="2" type="ORF">QWY31_02290</name>
</gene>
<reference evidence="2" key="1">
    <citation type="submission" date="2023-06" db="EMBL/GenBank/DDBJ databases">
        <title>Cytophagales bacterium Strain LB-30, isolated from soil.</title>
        <authorList>
            <person name="Liu B."/>
        </authorList>
    </citation>
    <scope>NUCLEOTIDE SEQUENCE</scope>
    <source>
        <strain evidence="2">LB-30</strain>
    </source>
</reference>
<accession>A0ABT8F1I6</accession>
<evidence type="ECO:0000313" key="3">
    <source>
        <dbReference type="Proteomes" id="UP001168552"/>
    </source>
</evidence>
<proteinExistence type="predicted"/>
<feature type="signal peptide" evidence="1">
    <location>
        <begin position="1"/>
        <end position="21"/>
    </location>
</feature>
<sequence length="587" mass="66629">MNRLLLSVLGLLLLLSLSAQAQKIKYKDLFPLLNSKSYEPGEKLLKQFIAKEPDHANAHLQMGIMYETFTDKLDVVKEKDQFMIWADSSIMMYKKAATLIDEKELKRNDDLYQAYNRRDLRTGKFEIKLSDVQLDIEKAVAALETRKKNVEGINLYFEQLKFHYNEADQVYSFLFDAFRKDMNLMLLMADAPILEKLNKMVLHFDSVLFYQKKYSEASKAVRANFNQGFVYEEIKGLAPSSLVITNFYSNEIRLNDFGDWASKAIAIIETDIERARRTIVEHDNAIKQAANEGKTRLPDFPEDKLATYKKYDSNPFIVPYFEVKQKELVLNALALDSTFLKGVNRWKDYAKVNEGLSVLTANEALYQQLDAYDNQVICNQYATLITENYGSCPAFLNQLNEGKKASAQKKEEFSQIKAELESALRWGITEEGDSLALFTGSTSKPNAFYTLQVFTDSLSDKRFVLGLKMEPKVKTKVFIAQVTPDLKAPWLTEIPTNGAVELANNPIACWHDGENQTLFVVSIAAVNSEVKSWAIVLDKAGKMALMAENSLGFIPMSAEPSTELPGYKLFAKDGSFILIDPQGKIRK</sequence>
<dbReference type="EMBL" id="JAUHJS010000001">
    <property type="protein sequence ID" value="MDN4164310.1"/>
    <property type="molecule type" value="Genomic_DNA"/>
</dbReference>
<protein>
    <submittedName>
        <fullName evidence="2">Uncharacterized protein</fullName>
    </submittedName>
</protein>
<dbReference type="RefSeq" id="WP_320002836.1">
    <property type="nucleotide sequence ID" value="NZ_JAUHJS010000001.1"/>
</dbReference>